<accession>A0ABZ0KV06</accession>
<gene>
    <name evidence="2" type="ORF">PGH26_12560</name>
</gene>
<feature type="transmembrane region" description="Helical" evidence="1">
    <location>
        <begin position="42"/>
        <end position="61"/>
    </location>
</feature>
<reference evidence="2 3" key="1">
    <citation type="submission" date="2023-01" db="EMBL/GenBank/DDBJ databases">
        <title>Sporosarcina sp. nov., isolated from Korean tranditional fermented seafood 'Jeotgal'.</title>
        <authorList>
            <person name="Yang A.-I."/>
        </authorList>
    </citation>
    <scope>NUCLEOTIDE SEQUENCE [LARGE SCALE GENOMIC DNA]</scope>
    <source>
        <strain evidence="2 3">B2O-1</strain>
    </source>
</reference>
<name>A0ABZ0KV06_9BACL</name>
<dbReference type="EMBL" id="CP116341">
    <property type="protein sequence ID" value="WOV83702.1"/>
    <property type="molecule type" value="Genomic_DNA"/>
</dbReference>
<evidence type="ECO:0000313" key="3">
    <source>
        <dbReference type="Proteomes" id="UP001303532"/>
    </source>
</evidence>
<sequence>MIITDNKQSSTLDKWREKYAALVTAFACLIGVMIGWGNNWAFTSILGLGVLVCGTISFFDVKRVIYNKNK</sequence>
<protein>
    <submittedName>
        <fullName evidence="2">Uncharacterized protein</fullName>
    </submittedName>
</protein>
<proteinExistence type="predicted"/>
<keyword evidence="3" id="KW-1185">Reference proteome</keyword>
<keyword evidence="1" id="KW-1133">Transmembrane helix</keyword>
<keyword evidence="1" id="KW-0472">Membrane</keyword>
<evidence type="ECO:0000313" key="2">
    <source>
        <dbReference type="EMBL" id="WOV83702.1"/>
    </source>
</evidence>
<evidence type="ECO:0000256" key="1">
    <source>
        <dbReference type="SAM" id="Phobius"/>
    </source>
</evidence>
<organism evidence="2 3">
    <name type="scientific">Sporosarcina jeotgali</name>
    <dbReference type="NCBI Taxonomy" id="3020056"/>
    <lineage>
        <taxon>Bacteria</taxon>
        <taxon>Bacillati</taxon>
        <taxon>Bacillota</taxon>
        <taxon>Bacilli</taxon>
        <taxon>Bacillales</taxon>
        <taxon>Caryophanaceae</taxon>
        <taxon>Sporosarcina</taxon>
    </lineage>
</organism>
<feature type="transmembrane region" description="Helical" evidence="1">
    <location>
        <begin position="19"/>
        <end position="36"/>
    </location>
</feature>
<dbReference type="RefSeq" id="WP_323691391.1">
    <property type="nucleotide sequence ID" value="NZ_CP116341.1"/>
</dbReference>
<keyword evidence="1" id="KW-0812">Transmembrane</keyword>
<dbReference type="Proteomes" id="UP001303532">
    <property type="component" value="Chromosome"/>
</dbReference>